<name>A0A479ZUL3_PLAAG</name>
<gene>
    <name evidence="1" type="ORF">PA905_18770</name>
</gene>
<dbReference type="AlphaFoldDB" id="A0A479ZUL3"/>
<accession>A0A479ZUL3</accession>
<proteinExistence type="predicted"/>
<comment type="caution">
    <text evidence="1">The sequence shown here is derived from an EMBL/GenBank/DDBJ whole genome shotgun (WGS) entry which is preliminary data.</text>
</comment>
<protein>
    <recommendedName>
        <fullName evidence="3">HTH cro/C1-type domain-containing protein</fullName>
    </recommendedName>
</protein>
<organism evidence="1 2">
    <name type="scientific">Planktothrix agardhii CCAP 1459/11A</name>
    <dbReference type="NCBI Taxonomy" id="282420"/>
    <lineage>
        <taxon>Bacteria</taxon>
        <taxon>Bacillati</taxon>
        <taxon>Cyanobacteriota</taxon>
        <taxon>Cyanophyceae</taxon>
        <taxon>Oscillatoriophycideae</taxon>
        <taxon>Oscillatoriales</taxon>
        <taxon>Microcoleaceae</taxon>
        <taxon>Planktothrix</taxon>
    </lineage>
</organism>
<dbReference type="RefSeq" id="WP_193372454.1">
    <property type="nucleotide sequence ID" value="NZ_BJCD01000026.1"/>
</dbReference>
<evidence type="ECO:0000313" key="1">
    <source>
        <dbReference type="EMBL" id="GCL34898.1"/>
    </source>
</evidence>
<dbReference type="EMBL" id="BJCD01000026">
    <property type="protein sequence ID" value="GCL34898.1"/>
    <property type="molecule type" value="Genomic_DNA"/>
</dbReference>
<evidence type="ECO:0000313" key="2">
    <source>
        <dbReference type="Proteomes" id="UP000299794"/>
    </source>
</evidence>
<sequence>MEQRVLKPADLVGIIGDEAGVYELVNGQRDISKEQALILGSFFYVEPSLFTN</sequence>
<reference evidence="2" key="1">
    <citation type="submission" date="2019-02" db="EMBL/GenBank/DDBJ databases">
        <title>Draft genome sequence of Planktothrix agardhii NIES-905.</title>
        <authorList>
            <person name="Yamaguchi H."/>
            <person name="Suzuki S."/>
            <person name="Kawachi M."/>
        </authorList>
    </citation>
    <scope>NUCLEOTIDE SEQUENCE [LARGE SCALE GENOMIC DNA]</scope>
    <source>
        <strain evidence="2">CCAP 1459/11A</strain>
    </source>
</reference>
<dbReference type="Proteomes" id="UP000299794">
    <property type="component" value="Unassembled WGS sequence"/>
</dbReference>
<evidence type="ECO:0008006" key="3">
    <source>
        <dbReference type="Google" id="ProtNLM"/>
    </source>
</evidence>
<dbReference type="GeneID" id="77289643"/>